<feature type="transmembrane region" description="Helical" evidence="8">
    <location>
        <begin position="646"/>
        <end position="671"/>
    </location>
</feature>
<feature type="transmembrane region" description="Helical" evidence="8">
    <location>
        <begin position="439"/>
        <end position="463"/>
    </location>
</feature>
<protein>
    <recommendedName>
        <fullName evidence="9">Beta-lactamase hydrolase-like protein phosphatase-like domain-containing protein</fullName>
    </recommendedName>
</protein>
<evidence type="ECO:0000256" key="3">
    <source>
        <dbReference type="ARBA" id="ARBA00022475"/>
    </source>
</evidence>
<feature type="domain" description="Beta-lactamase hydrolase-like protein phosphatase-like" evidence="9">
    <location>
        <begin position="194"/>
        <end position="296"/>
    </location>
</feature>
<keyword evidence="6 8" id="KW-1133">Transmembrane helix</keyword>
<feature type="transmembrane region" description="Helical" evidence="8">
    <location>
        <begin position="611"/>
        <end position="634"/>
    </location>
</feature>
<organism evidence="10">
    <name type="scientific">Guillardia theta</name>
    <name type="common">Cryptophyte</name>
    <name type="synonym">Cryptomonas phi</name>
    <dbReference type="NCBI Taxonomy" id="55529"/>
    <lineage>
        <taxon>Eukaryota</taxon>
        <taxon>Cryptophyceae</taxon>
        <taxon>Pyrenomonadales</taxon>
        <taxon>Geminigeraceae</taxon>
        <taxon>Guillardia</taxon>
    </lineage>
</organism>
<keyword evidence="2" id="KW-0813">Transport</keyword>
<evidence type="ECO:0000256" key="2">
    <source>
        <dbReference type="ARBA" id="ARBA00022448"/>
    </source>
</evidence>
<evidence type="ECO:0000313" key="10">
    <source>
        <dbReference type="EMBL" id="CAE2323587.1"/>
    </source>
</evidence>
<dbReference type="EMBL" id="HBKN01036852">
    <property type="protein sequence ID" value="CAE2323587.1"/>
    <property type="molecule type" value="Transcribed_RNA"/>
</dbReference>
<evidence type="ECO:0000256" key="4">
    <source>
        <dbReference type="ARBA" id="ARBA00022519"/>
    </source>
</evidence>
<dbReference type="PANTHER" id="PTHR30574:SF1">
    <property type="entry name" value="SULPHUR TRANSPORT DOMAIN-CONTAINING PROTEIN"/>
    <property type="match status" value="1"/>
</dbReference>
<comment type="subcellular location">
    <subcellularLocation>
        <location evidence="1">Cell inner membrane</location>
        <topology evidence="1">Multi-pass membrane protein</topology>
    </subcellularLocation>
</comment>
<evidence type="ECO:0000256" key="8">
    <source>
        <dbReference type="SAM" id="Phobius"/>
    </source>
</evidence>
<dbReference type="SUPFAM" id="SSF52799">
    <property type="entry name" value="(Phosphotyrosine protein) phosphatases II"/>
    <property type="match status" value="2"/>
</dbReference>
<keyword evidence="4" id="KW-0997">Cell inner membrane</keyword>
<proteinExistence type="predicted"/>
<dbReference type="AlphaFoldDB" id="A0A7S4P4X6"/>
<keyword evidence="5 8" id="KW-0812">Transmembrane</keyword>
<evidence type="ECO:0000256" key="6">
    <source>
        <dbReference type="ARBA" id="ARBA00022989"/>
    </source>
</evidence>
<accession>A0A7S4P4X6</accession>
<evidence type="ECO:0000256" key="5">
    <source>
        <dbReference type="ARBA" id="ARBA00022692"/>
    </source>
</evidence>
<feature type="transmembrane region" description="Helical" evidence="8">
    <location>
        <begin position="359"/>
        <end position="378"/>
    </location>
</feature>
<feature type="transmembrane region" description="Helical" evidence="8">
    <location>
        <begin position="528"/>
        <end position="546"/>
    </location>
</feature>
<sequence>METPMTSVCMSLAEGVEQEAMNNNGRIIRVDENLYISNSLKPGMLSSIKDLGVKTVINIQFESEGDFNSLKEDLTRLAIEYHNDPLDFEMNAEDELDQVLSLLDKSQKPCLVFCEAGIRAAAVGVAFSATRKKGAEVLGKLEAYEEHDILGPTYSGLLEEFTKAGSSSKLKTLVAGYTASKLSNCAKRPENTKISEDLYITGQLTEEELKDFAKKGVKSILNMRGPAEAGQLGLGVLAREEEIVKSLGLKYVNLPVPREGPYSDELCARVKDTLNELLNTAKPVVVHCRTGRRAETIIKQADPHFLEEHTESKVESNMSKSARTLSSSCVMGLCFGAAMDLGKVTLPLVIREQFLFRRFLMLKMFLGAAASSALFLTIASKLSPKRFQHVQEIFMKPLAAKTVAAVSLGAFTLGSGMALSGSCPGMVLVQVGSGVPNSLWTLAGGMTAAALYGILQPRLIPLYCTKSKEKIEEQTVMSQINVSYARLASSLAAFLFGVIYLVEIYFPWTSSSELPSWAKPWINTLPPHLMGVIIGSLQLPAVFMVADTLGSSQAYMTLTSQPLGLSGYLQQKLVHWNGYRMGLDNWWQATYLLSAISGAFLSSTFTNTRGLAHGVPVVQAFIGGFLSIFGSRLASGCTSGHGLSGMALLVTKSVIAVPAMFAGGIFTGVVFQTLNAQGYTGFLKG</sequence>
<dbReference type="InterPro" id="IPR029021">
    <property type="entry name" value="Prot-tyrosine_phosphatase-like"/>
</dbReference>
<dbReference type="InterPro" id="IPR005939">
    <property type="entry name" value="BLH_phosphatase-like"/>
</dbReference>
<dbReference type="PANTHER" id="PTHR30574">
    <property type="entry name" value="INNER MEMBRANE PROTEIN YEDE"/>
    <property type="match status" value="1"/>
</dbReference>
<feature type="transmembrane region" description="Helical" evidence="8">
    <location>
        <begin position="398"/>
        <end position="419"/>
    </location>
</feature>
<dbReference type="GO" id="GO:0016787">
    <property type="term" value="F:hydrolase activity"/>
    <property type="evidence" value="ECO:0007669"/>
    <property type="project" value="InterPro"/>
</dbReference>
<keyword evidence="3" id="KW-1003">Cell membrane</keyword>
<dbReference type="InterPro" id="IPR007272">
    <property type="entry name" value="Sulf_transp_TsuA/YedE"/>
</dbReference>
<evidence type="ECO:0000259" key="9">
    <source>
        <dbReference type="Pfam" id="PF04273"/>
    </source>
</evidence>
<gene>
    <name evidence="10" type="ORF">GTHE00462_LOCUS28857</name>
</gene>
<dbReference type="GO" id="GO:0005886">
    <property type="term" value="C:plasma membrane"/>
    <property type="evidence" value="ECO:0007669"/>
    <property type="project" value="UniProtKB-SubCell"/>
</dbReference>
<name>A0A7S4P4X6_GUITH</name>
<dbReference type="Pfam" id="PF04143">
    <property type="entry name" value="Sulf_transp"/>
    <property type="match status" value="1"/>
</dbReference>
<evidence type="ECO:0000256" key="7">
    <source>
        <dbReference type="ARBA" id="ARBA00023136"/>
    </source>
</evidence>
<evidence type="ECO:0000256" key="1">
    <source>
        <dbReference type="ARBA" id="ARBA00004429"/>
    </source>
</evidence>
<feature type="transmembrane region" description="Helical" evidence="8">
    <location>
        <begin position="484"/>
        <end position="508"/>
    </location>
</feature>
<reference evidence="10" key="1">
    <citation type="submission" date="2021-01" db="EMBL/GenBank/DDBJ databases">
        <authorList>
            <person name="Corre E."/>
            <person name="Pelletier E."/>
            <person name="Niang G."/>
            <person name="Scheremetjew M."/>
            <person name="Finn R."/>
            <person name="Kale V."/>
            <person name="Holt S."/>
            <person name="Cochrane G."/>
            <person name="Meng A."/>
            <person name="Brown T."/>
            <person name="Cohen L."/>
        </authorList>
    </citation>
    <scope>NUCLEOTIDE SEQUENCE</scope>
    <source>
        <strain evidence="10">CCMP 2712</strain>
    </source>
</reference>
<dbReference type="Gene3D" id="3.90.190.10">
    <property type="entry name" value="Protein tyrosine phosphatase superfamily"/>
    <property type="match status" value="2"/>
</dbReference>
<dbReference type="Pfam" id="PF04273">
    <property type="entry name" value="BLH_phosphatase"/>
    <property type="match status" value="1"/>
</dbReference>
<keyword evidence="7 8" id="KW-0472">Membrane</keyword>